<dbReference type="GO" id="GO:0003700">
    <property type="term" value="F:DNA-binding transcription factor activity"/>
    <property type="evidence" value="ECO:0007669"/>
    <property type="project" value="TreeGrafter"/>
</dbReference>
<dbReference type="InterPro" id="IPR009057">
    <property type="entry name" value="Homeodomain-like_sf"/>
</dbReference>
<dbReference type="InterPro" id="IPR001647">
    <property type="entry name" value="HTH_TetR"/>
</dbReference>
<dbReference type="PRINTS" id="PR00455">
    <property type="entry name" value="HTHTETR"/>
</dbReference>
<reference evidence="6 7" key="1">
    <citation type="journal article" date="2019" name="ACS Chem. Biol.">
        <title>Identification and Mobilization of a Cryptic Antibiotic Biosynthesis Gene Locus from a Human-Pathogenic Nocardia Isolate.</title>
        <authorList>
            <person name="Herisse M."/>
            <person name="Ishida K."/>
            <person name="Porter J.L."/>
            <person name="Howden B."/>
            <person name="Hertweck C."/>
            <person name="Stinear T.P."/>
            <person name="Pidot S.J."/>
        </authorList>
    </citation>
    <scope>NUCLEOTIDE SEQUENCE [LARGE SCALE GENOMIC DNA]</scope>
    <source>
        <strain evidence="6 7">AUSMDU00012717</strain>
    </source>
</reference>
<evidence type="ECO:0000256" key="2">
    <source>
        <dbReference type="ARBA" id="ARBA00023125"/>
    </source>
</evidence>
<evidence type="ECO:0000256" key="4">
    <source>
        <dbReference type="PROSITE-ProRule" id="PRU00335"/>
    </source>
</evidence>
<dbReference type="KEGG" id="nah:F5544_04135"/>
<keyword evidence="1" id="KW-0805">Transcription regulation</keyword>
<dbReference type="Proteomes" id="UP000503540">
    <property type="component" value="Chromosome"/>
</dbReference>
<dbReference type="InterPro" id="IPR036271">
    <property type="entry name" value="Tet_transcr_reg_TetR-rel_C_sf"/>
</dbReference>
<dbReference type="EMBL" id="CP046172">
    <property type="protein sequence ID" value="QIS08741.1"/>
    <property type="molecule type" value="Genomic_DNA"/>
</dbReference>
<dbReference type="PROSITE" id="PS01081">
    <property type="entry name" value="HTH_TETR_1"/>
    <property type="match status" value="1"/>
</dbReference>
<dbReference type="SUPFAM" id="SSF46689">
    <property type="entry name" value="Homeodomain-like"/>
    <property type="match status" value="1"/>
</dbReference>
<evidence type="ECO:0000256" key="1">
    <source>
        <dbReference type="ARBA" id="ARBA00023015"/>
    </source>
</evidence>
<dbReference type="GO" id="GO:0000976">
    <property type="term" value="F:transcription cis-regulatory region binding"/>
    <property type="evidence" value="ECO:0007669"/>
    <property type="project" value="TreeGrafter"/>
</dbReference>
<protein>
    <submittedName>
        <fullName evidence="6">TetR family transcriptional regulator</fullName>
    </submittedName>
</protein>
<dbReference type="Gene3D" id="1.10.357.10">
    <property type="entry name" value="Tetracycline Repressor, domain 2"/>
    <property type="match status" value="1"/>
</dbReference>
<keyword evidence="7" id="KW-1185">Reference proteome</keyword>
<keyword evidence="3" id="KW-0804">Transcription</keyword>
<dbReference type="InterPro" id="IPR050109">
    <property type="entry name" value="HTH-type_TetR-like_transc_reg"/>
</dbReference>
<proteinExistence type="predicted"/>
<feature type="DNA-binding region" description="H-T-H motif" evidence="4">
    <location>
        <begin position="35"/>
        <end position="54"/>
    </location>
</feature>
<keyword evidence="2 4" id="KW-0238">DNA-binding</keyword>
<dbReference type="AlphaFoldDB" id="A0A6G9Y6A6"/>
<evidence type="ECO:0000313" key="7">
    <source>
        <dbReference type="Proteomes" id="UP000503540"/>
    </source>
</evidence>
<feature type="domain" description="HTH tetR-type" evidence="5">
    <location>
        <begin position="13"/>
        <end position="72"/>
    </location>
</feature>
<dbReference type="PANTHER" id="PTHR30055">
    <property type="entry name" value="HTH-TYPE TRANSCRIPTIONAL REGULATOR RUTR"/>
    <property type="match status" value="1"/>
</dbReference>
<evidence type="ECO:0000259" key="5">
    <source>
        <dbReference type="PROSITE" id="PS50977"/>
    </source>
</evidence>
<dbReference type="InterPro" id="IPR023772">
    <property type="entry name" value="DNA-bd_HTH_TetR-type_CS"/>
</dbReference>
<sequence>MTEAQRAPRKDQLRNRRKLLDAARIAFAEHGPDISIDAIARRAGVGTTTFYRHFPTKEALVEQLLTELIDRSREVVVRAAETPDDWQAFTIVFTEGCVLEPGEVLLFDTLCRTGPAAAEQGHRATADLIATVTERAQRAGVLRADVTADDIAAFMRMAYSAPTPEQRRLAHSVLLAGLVNVDG</sequence>
<gene>
    <name evidence="6" type="ORF">F5544_04135</name>
</gene>
<evidence type="ECO:0000256" key="3">
    <source>
        <dbReference type="ARBA" id="ARBA00023163"/>
    </source>
</evidence>
<dbReference type="PROSITE" id="PS50977">
    <property type="entry name" value="HTH_TETR_2"/>
    <property type="match status" value="1"/>
</dbReference>
<dbReference type="Pfam" id="PF00440">
    <property type="entry name" value="TetR_N"/>
    <property type="match status" value="1"/>
</dbReference>
<dbReference type="RefSeq" id="WP_167471939.1">
    <property type="nucleotide sequence ID" value="NZ_CP046172.1"/>
</dbReference>
<accession>A0A6G9Y6A6</accession>
<organism evidence="6 7">
    <name type="scientific">Nocardia arthritidis</name>
    <dbReference type="NCBI Taxonomy" id="228602"/>
    <lineage>
        <taxon>Bacteria</taxon>
        <taxon>Bacillati</taxon>
        <taxon>Actinomycetota</taxon>
        <taxon>Actinomycetes</taxon>
        <taxon>Mycobacteriales</taxon>
        <taxon>Nocardiaceae</taxon>
        <taxon>Nocardia</taxon>
    </lineage>
</organism>
<evidence type="ECO:0000313" key="6">
    <source>
        <dbReference type="EMBL" id="QIS08741.1"/>
    </source>
</evidence>
<dbReference type="PANTHER" id="PTHR30055:SF234">
    <property type="entry name" value="HTH-TYPE TRANSCRIPTIONAL REGULATOR BETI"/>
    <property type="match status" value="1"/>
</dbReference>
<dbReference type="SUPFAM" id="SSF48498">
    <property type="entry name" value="Tetracyclin repressor-like, C-terminal domain"/>
    <property type="match status" value="1"/>
</dbReference>
<name>A0A6G9Y6A6_9NOCA</name>